<evidence type="ECO:0000256" key="1">
    <source>
        <dbReference type="SAM" id="MobiDB-lite"/>
    </source>
</evidence>
<dbReference type="EMBL" id="OZ019896">
    <property type="protein sequence ID" value="CAK9224045.1"/>
    <property type="molecule type" value="Genomic_DNA"/>
</dbReference>
<protein>
    <recommendedName>
        <fullName evidence="2">Ternary complex factor MIP1 leucine-zipper domain-containing protein</fullName>
    </recommendedName>
</protein>
<proteinExistence type="predicted"/>
<dbReference type="InterPro" id="IPR025757">
    <property type="entry name" value="MIP1_Leuzipper"/>
</dbReference>
<evidence type="ECO:0000313" key="4">
    <source>
        <dbReference type="Proteomes" id="UP001497512"/>
    </source>
</evidence>
<reference evidence="3" key="1">
    <citation type="submission" date="2024-02" db="EMBL/GenBank/DDBJ databases">
        <authorList>
            <consortium name="ELIXIR-Norway"/>
            <consortium name="Elixir Norway"/>
        </authorList>
    </citation>
    <scope>NUCLEOTIDE SEQUENCE</scope>
</reference>
<sequence>MRPMQDIQSVVPLAPLSPNLTTESAEIYLVQVQQIALETVKDNAEQNLHEYRIALEQDVANLTQELTHELHMHEALEGGLQRTLGALPRIHGHIPAKTRELLFEVALLEEEIDFLEKCAVFLHQELNEESGISSPESKELHEQSCSPSEAAIIDMRERSESEQLDDVISVRPSQYRTAVHEGNIPLPLPLPPNPSLSSPTDVDGQNRTPTKPLMRKQVIHKGSSSSESFPTNLDQATIDTKPLGKKVNHMGSAPPTKPNNRSNISMPRKGEDHTTFYPRRSSTKKESPVRVVPLPSEEQGNAAVRRSMGIYKGTVPSRSPPTKLENQGKRSTSKFENHPCSEPSMSSPTKFEDKRIAFMRSSPCKNEVYSIGPVSSPNFIDKGVSFVRRTSSKKELLEGSSLIKLEDPASINKRPCTEKLETHDGSIDPCKFSVVEKENVQNSITDEAQQVLGKTTLQDDQIVVSDIPPPIQSLTVVSTVEKVPGGKGGVHRKHVSGKGLPMNIPSKPGCVKTVQLGTPTRNRFKVSSGVSAASTKGHNQGQKTSPNMDAKILTAAKLVSSLLASSNEISGLDLMEDDEKVDKVGMLCSPIADAAWLTEDLARLLGTFCSKLRQSASITDSLTTSPVPKTPVAFGRGSERFPDHQRNQFFDIRSSASLKMLQDCCTNDMDKTNSYGLNHPRKTMDLGPHRHYYKSITTPLEQKLK</sequence>
<dbReference type="PANTHER" id="PTHR46248">
    <property type="entry name" value="EXPRESSED PROTEIN"/>
    <property type="match status" value="1"/>
</dbReference>
<feature type="domain" description="Ternary complex factor MIP1 leucine-zipper" evidence="2">
    <location>
        <begin position="48"/>
        <end position="129"/>
    </location>
</feature>
<feature type="region of interest" description="Disordered" evidence="1">
    <location>
        <begin position="243"/>
        <end position="292"/>
    </location>
</feature>
<organism evidence="3 4">
    <name type="scientific">Sphagnum troendelagicum</name>
    <dbReference type="NCBI Taxonomy" id="128251"/>
    <lineage>
        <taxon>Eukaryota</taxon>
        <taxon>Viridiplantae</taxon>
        <taxon>Streptophyta</taxon>
        <taxon>Embryophyta</taxon>
        <taxon>Bryophyta</taxon>
        <taxon>Sphagnophytina</taxon>
        <taxon>Sphagnopsida</taxon>
        <taxon>Sphagnales</taxon>
        <taxon>Sphagnaceae</taxon>
        <taxon>Sphagnum</taxon>
    </lineage>
</organism>
<name>A0ABP0UKU7_9BRYO</name>
<evidence type="ECO:0000313" key="3">
    <source>
        <dbReference type="EMBL" id="CAK9224045.1"/>
    </source>
</evidence>
<evidence type="ECO:0000259" key="2">
    <source>
        <dbReference type="Pfam" id="PF14389"/>
    </source>
</evidence>
<feature type="region of interest" description="Disordered" evidence="1">
    <location>
        <begin position="312"/>
        <end position="348"/>
    </location>
</feature>
<accession>A0ABP0UKU7</accession>
<keyword evidence="4" id="KW-1185">Reference proteome</keyword>
<dbReference type="PANTHER" id="PTHR46248:SF4">
    <property type="entry name" value="OS01G0147800 PROTEIN"/>
    <property type="match status" value="1"/>
</dbReference>
<gene>
    <name evidence="3" type="ORF">CSSPTR1EN2_LOCUS17135</name>
</gene>
<feature type="region of interest" description="Disordered" evidence="1">
    <location>
        <begin position="184"/>
        <end position="209"/>
    </location>
</feature>
<dbReference type="Pfam" id="PF14389">
    <property type="entry name" value="Lzipper-MIP1"/>
    <property type="match status" value="1"/>
</dbReference>
<feature type="region of interest" description="Disordered" evidence="1">
    <location>
        <begin position="485"/>
        <end position="504"/>
    </location>
</feature>
<dbReference type="Proteomes" id="UP001497512">
    <property type="component" value="Chromosome 4"/>
</dbReference>